<dbReference type="Proteomes" id="UP000030752">
    <property type="component" value="Unassembled WGS sequence"/>
</dbReference>
<dbReference type="RefSeq" id="XP_008712714.1">
    <property type="nucleotide sequence ID" value="XM_008714492.1"/>
</dbReference>
<dbReference type="AlphaFoldDB" id="W2SAM3"/>
<dbReference type="InParanoid" id="W2SAM3"/>
<sequence length="122" mass="13668">MNVGQYLKRPVDFSKFSALRTLELQNIAVWCRYHDEDELCGPGGDGIMLNLAMFNIRRHSANLAALCASADRSFNVLLCCRFVVSSVNHGTLDAVIDIDKQKVLSTRRGSVIKDRNAWAGFY</sequence>
<dbReference type="eggNOG" id="ENOG502TA8T">
    <property type="taxonomic scope" value="Eukaryota"/>
</dbReference>
<dbReference type="HOGENOM" id="CLU_108571_0_0_1"/>
<proteinExistence type="predicted"/>
<dbReference type="OrthoDB" id="4120707at2759"/>
<name>W2SAM3_CYPE1</name>
<dbReference type="GeneID" id="19977158"/>
<gene>
    <name evidence="1" type="ORF">HMPREF1541_09819</name>
</gene>
<organism evidence="1 2">
    <name type="scientific">Cyphellophora europaea (strain CBS 101466)</name>
    <name type="common">Phialophora europaea</name>
    <dbReference type="NCBI Taxonomy" id="1220924"/>
    <lineage>
        <taxon>Eukaryota</taxon>
        <taxon>Fungi</taxon>
        <taxon>Dikarya</taxon>
        <taxon>Ascomycota</taxon>
        <taxon>Pezizomycotina</taxon>
        <taxon>Eurotiomycetes</taxon>
        <taxon>Chaetothyriomycetidae</taxon>
        <taxon>Chaetothyriales</taxon>
        <taxon>Cyphellophoraceae</taxon>
        <taxon>Cyphellophora</taxon>
    </lineage>
</organism>
<reference evidence="1 2" key="1">
    <citation type="submission" date="2013-03" db="EMBL/GenBank/DDBJ databases">
        <title>The Genome Sequence of Phialophora europaea CBS 101466.</title>
        <authorList>
            <consortium name="The Broad Institute Genomics Platform"/>
            <person name="Cuomo C."/>
            <person name="de Hoog S."/>
            <person name="Gorbushina A."/>
            <person name="Walker B."/>
            <person name="Young S.K."/>
            <person name="Zeng Q."/>
            <person name="Gargeya S."/>
            <person name="Fitzgerald M."/>
            <person name="Haas B."/>
            <person name="Abouelleil A."/>
            <person name="Allen A.W."/>
            <person name="Alvarado L."/>
            <person name="Arachchi H.M."/>
            <person name="Berlin A.M."/>
            <person name="Chapman S.B."/>
            <person name="Gainer-Dewar J."/>
            <person name="Goldberg J."/>
            <person name="Griggs A."/>
            <person name="Gujja S."/>
            <person name="Hansen M."/>
            <person name="Howarth C."/>
            <person name="Imamovic A."/>
            <person name="Ireland A."/>
            <person name="Larimer J."/>
            <person name="McCowan C."/>
            <person name="Murphy C."/>
            <person name="Pearson M."/>
            <person name="Poon T.W."/>
            <person name="Priest M."/>
            <person name="Roberts A."/>
            <person name="Saif S."/>
            <person name="Shea T."/>
            <person name="Sisk P."/>
            <person name="Sykes S."/>
            <person name="Wortman J."/>
            <person name="Nusbaum C."/>
            <person name="Birren B."/>
        </authorList>
    </citation>
    <scope>NUCLEOTIDE SEQUENCE [LARGE SCALE GENOMIC DNA]</scope>
    <source>
        <strain evidence="1 2">CBS 101466</strain>
    </source>
</reference>
<accession>W2SAM3</accession>
<dbReference type="EMBL" id="KB822713">
    <property type="protein sequence ID" value="ETN44944.1"/>
    <property type="molecule type" value="Genomic_DNA"/>
</dbReference>
<keyword evidence="2" id="KW-1185">Reference proteome</keyword>
<evidence type="ECO:0000313" key="1">
    <source>
        <dbReference type="EMBL" id="ETN44944.1"/>
    </source>
</evidence>
<evidence type="ECO:0000313" key="2">
    <source>
        <dbReference type="Proteomes" id="UP000030752"/>
    </source>
</evidence>
<dbReference type="VEuPathDB" id="FungiDB:HMPREF1541_09819"/>
<protein>
    <submittedName>
        <fullName evidence="1">Uncharacterized protein</fullName>
    </submittedName>
</protein>